<feature type="non-terminal residue" evidence="1">
    <location>
        <position position="1"/>
    </location>
</feature>
<keyword evidence="2" id="KW-1185">Reference proteome</keyword>
<accession>A0ABN7XP84</accession>
<evidence type="ECO:0000313" key="1">
    <source>
        <dbReference type="EMBL" id="CAG8855894.1"/>
    </source>
</evidence>
<evidence type="ECO:0000313" key="2">
    <source>
        <dbReference type="Proteomes" id="UP000789901"/>
    </source>
</evidence>
<name>A0ABN7XP84_GIGMA</name>
<gene>
    <name evidence="1" type="ORF">GMARGA_LOCUS44715</name>
</gene>
<comment type="caution">
    <text evidence="1">The sequence shown here is derived from an EMBL/GenBank/DDBJ whole genome shotgun (WGS) entry which is preliminary data.</text>
</comment>
<sequence length="70" mass="8354">KPINTHVNTQNPLGELLEEAISEKTIIFYNYDQFDDHHKVIVEEEFSSVYESKWKPHELIITLKYLKVHN</sequence>
<proteinExistence type="predicted"/>
<dbReference type="Proteomes" id="UP000789901">
    <property type="component" value="Unassembled WGS sequence"/>
</dbReference>
<dbReference type="EMBL" id="CAJVQB010154272">
    <property type="protein sequence ID" value="CAG8855894.1"/>
    <property type="molecule type" value="Genomic_DNA"/>
</dbReference>
<organism evidence="1 2">
    <name type="scientific">Gigaspora margarita</name>
    <dbReference type="NCBI Taxonomy" id="4874"/>
    <lineage>
        <taxon>Eukaryota</taxon>
        <taxon>Fungi</taxon>
        <taxon>Fungi incertae sedis</taxon>
        <taxon>Mucoromycota</taxon>
        <taxon>Glomeromycotina</taxon>
        <taxon>Glomeromycetes</taxon>
        <taxon>Diversisporales</taxon>
        <taxon>Gigasporaceae</taxon>
        <taxon>Gigaspora</taxon>
    </lineage>
</organism>
<feature type="non-terminal residue" evidence="1">
    <location>
        <position position="70"/>
    </location>
</feature>
<reference evidence="1 2" key="1">
    <citation type="submission" date="2021-06" db="EMBL/GenBank/DDBJ databases">
        <authorList>
            <person name="Kallberg Y."/>
            <person name="Tangrot J."/>
            <person name="Rosling A."/>
        </authorList>
    </citation>
    <scope>NUCLEOTIDE SEQUENCE [LARGE SCALE GENOMIC DNA]</scope>
    <source>
        <strain evidence="1 2">120-4 pot B 10/14</strain>
    </source>
</reference>
<protein>
    <submittedName>
        <fullName evidence="1">2604_t:CDS:1</fullName>
    </submittedName>
</protein>